<evidence type="ECO:0000256" key="1">
    <source>
        <dbReference type="ARBA" id="ARBA00001163"/>
    </source>
</evidence>
<reference evidence="8" key="1">
    <citation type="submission" date="2023-03" db="EMBL/GenBank/DDBJ databases">
        <title>Edaphobacter sp.</title>
        <authorList>
            <person name="Huber K.J."/>
            <person name="Papendorf J."/>
            <person name="Pilke C."/>
            <person name="Bunk B."/>
            <person name="Sproeer C."/>
            <person name="Pester M."/>
        </authorList>
    </citation>
    <scope>NUCLEOTIDE SEQUENCE</scope>
    <source>
        <strain evidence="8">DSM 110680</strain>
    </source>
</reference>
<evidence type="ECO:0000256" key="5">
    <source>
        <dbReference type="ARBA" id="ARBA00022793"/>
    </source>
</evidence>
<name>A0AAU7DPP9_9BACT</name>
<comment type="catalytic activity">
    <reaction evidence="1">
        <text>5-hydroxy-2-oxo-4-ureido-2,5-dihydro-1H-imidazole-5-carboxylate + H(+) = (S)-allantoin + CO2</text>
        <dbReference type="Rhea" id="RHEA:26301"/>
        <dbReference type="ChEBI" id="CHEBI:15378"/>
        <dbReference type="ChEBI" id="CHEBI:15678"/>
        <dbReference type="ChEBI" id="CHEBI:16526"/>
        <dbReference type="ChEBI" id="CHEBI:58639"/>
        <dbReference type="EC" id="4.1.1.97"/>
    </reaction>
</comment>
<gene>
    <name evidence="8" type="primary">uraD</name>
    <name evidence="8" type="ORF">P8935_08125</name>
</gene>
<comment type="pathway">
    <text evidence="2">Purine metabolism; urate degradation; (S)-allantoin from urate: step 3/3.</text>
</comment>
<dbReference type="InterPro" id="IPR017595">
    <property type="entry name" value="OHCU_decarboxylase-2"/>
</dbReference>
<evidence type="ECO:0000259" key="7">
    <source>
        <dbReference type="Pfam" id="PF09349"/>
    </source>
</evidence>
<dbReference type="EC" id="4.1.1.97" evidence="3"/>
<dbReference type="Pfam" id="PF09349">
    <property type="entry name" value="OHCU_decarbox"/>
    <property type="match status" value="1"/>
</dbReference>
<dbReference type="GO" id="GO:0006144">
    <property type="term" value="P:purine nucleobase metabolic process"/>
    <property type="evidence" value="ECO:0007669"/>
    <property type="project" value="UniProtKB-KW"/>
</dbReference>
<organism evidence="8">
    <name type="scientific">Telmatobacter sp. DSM 110680</name>
    <dbReference type="NCBI Taxonomy" id="3036704"/>
    <lineage>
        <taxon>Bacteria</taxon>
        <taxon>Pseudomonadati</taxon>
        <taxon>Acidobacteriota</taxon>
        <taxon>Terriglobia</taxon>
        <taxon>Terriglobales</taxon>
        <taxon>Acidobacteriaceae</taxon>
        <taxon>Telmatobacter</taxon>
    </lineage>
</organism>
<sequence length="169" mass="18698">MNAVLESWNQADEASATEAMLACCGAHRWAAQMIALRPIANIAALSEAADQIWAAMKEADWMEAFACHPRIGDRKVAPLSEKSTAWSLQEQVGTSGATNDVMRELANGNAKYEQRFGFIYIVCATGKTADEMLTILKRRLANDRVAELKEAAEQQRQITQIRLGKWLVS</sequence>
<evidence type="ECO:0000256" key="6">
    <source>
        <dbReference type="ARBA" id="ARBA00023239"/>
    </source>
</evidence>
<dbReference type="GO" id="GO:0051997">
    <property type="term" value="F:2-oxo-4-hydroxy-4-carboxy-5-ureidoimidazoline decarboxylase activity"/>
    <property type="evidence" value="ECO:0007669"/>
    <property type="project" value="UniProtKB-EC"/>
</dbReference>
<protein>
    <recommendedName>
        <fullName evidence="3">2-oxo-4-hydroxy-4-carboxy-5-ureidoimidazoline decarboxylase</fullName>
        <ecNumber evidence="3">4.1.1.97</ecNumber>
    </recommendedName>
</protein>
<dbReference type="Gene3D" id="1.10.3330.10">
    <property type="entry name" value="Oxo-4-hydroxy-4-carboxy-5-ureidoimidazoline decarboxylase"/>
    <property type="match status" value="1"/>
</dbReference>
<evidence type="ECO:0000256" key="2">
    <source>
        <dbReference type="ARBA" id="ARBA00004754"/>
    </source>
</evidence>
<dbReference type="InterPro" id="IPR036778">
    <property type="entry name" value="OHCU_decarboxylase_sf"/>
</dbReference>
<dbReference type="RefSeq" id="WP_348264488.1">
    <property type="nucleotide sequence ID" value="NZ_CP121196.1"/>
</dbReference>
<dbReference type="GO" id="GO:0019628">
    <property type="term" value="P:urate catabolic process"/>
    <property type="evidence" value="ECO:0007669"/>
    <property type="project" value="TreeGrafter"/>
</dbReference>
<proteinExistence type="predicted"/>
<dbReference type="PANTHER" id="PTHR43466:SF1">
    <property type="entry name" value="2-OXO-4-HYDROXY-4-CARBOXY-5-UREIDOIMIDAZOLINE DECARBOXYLASE-RELATED"/>
    <property type="match status" value="1"/>
</dbReference>
<dbReference type="SUPFAM" id="SSF158694">
    <property type="entry name" value="UraD-Like"/>
    <property type="match status" value="1"/>
</dbReference>
<evidence type="ECO:0000313" key="8">
    <source>
        <dbReference type="EMBL" id="XBH19272.1"/>
    </source>
</evidence>
<dbReference type="NCBIfam" id="TIGR03180">
    <property type="entry name" value="UraD_2"/>
    <property type="match status" value="1"/>
</dbReference>
<dbReference type="PANTHER" id="PTHR43466">
    <property type="entry name" value="2-OXO-4-HYDROXY-4-CARBOXY-5-UREIDOIMIDAZOLINE DECARBOXYLASE-RELATED"/>
    <property type="match status" value="1"/>
</dbReference>
<dbReference type="InterPro" id="IPR018020">
    <property type="entry name" value="OHCU_decarboxylase"/>
</dbReference>
<dbReference type="AlphaFoldDB" id="A0AAU7DPP9"/>
<feature type="domain" description="Oxo-4-hydroxy-4-carboxy-5-ureidoimidazoline decarboxylase" evidence="7">
    <location>
        <begin position="9"/>
        <end position="163"/>
    </location>
</feature>
<keyword evidence="6 8" id="KW-0456">Lyase</keyword>
<evidence type="ECO:0000256" key="4">
    <source>
        <dbReference type="ARBA" id="ARBA00022631"/>
    </source>
</evidence>
<dbReference type="NCBIfam" id="NF010372">
    <property type="entry name" value="PRK13798.1"/>
    <property type="match status" value="1"/>
</dbReference>
<keyword evidence="5" id="KW-0210">Decarboxylase</keyword>
<accession>A0AAU7DPP9</accession>
<keyword evidence="4" id="KW-0659">Purine metabolism</keyword>
<evidence type="ECO:0000256" key="3">
    <source>
        <dbReference type="ARBA" id="ARBA00012257"/>
    </source>
</evidence>
<dbReference type="EMBL" id="CP121196">
    <property type="protein sequence ID" value="XBH19272.1"/>
    <property type="molecule type" value="Genomic_DNA"/>
</dbReference>